<dbReference type="Proteomes" id="UP000029278">
    <property type="component" value="Unassembled WGS sequence"/>
</dbReference>
<keyword evidence="2" id="KW-1185">Reference proteome</keyword>
<evidence type="ECO:0000313" key="1">
    <source>
        <dbReference type="EMBL" id="KFN10374.1"/>
    </source>
</evidence>
<proteinExistence type="predicted"/>
<dbReference type="EMBL" id="JMQA01000018">
    <property type="protein sequence ID" value="KFN10374.1"/>
    <property type="molecule type" value="Genomic_DNA"/>
</dbReference>
<dbReference type="OrthoDB" id="6855484at2"/>
<name>A0A090ZGC3_PAEMA</name>
<reference evidence="1 2" key="1">
    <citation type="submission" date="2014-04" db="EMBL/GenBank/DDBJ databases">
        <authorList>
            <person name="Bishop-Lilly K.A."/>
            <person name="Broomall S.M."/>
            <person name="Chain P.S."/>
            <person name="Chertkov O."/>
            <person name="Coyne S.R."/>
            <person name="Daligault H.E."/>
            <person name="Davenport K.W."/>
            <person name="Erkkila T."/>
            <person name="Frey K.G."/>
            <person name="Gibbons H.S."/>
            <person name="Gu W."/>
            <person name="Jaissle J."/>
            <person name="Johnson S.L."/>
            <person name="Koroleva G.I."/>
            <person name="Ladner J.T."/>
            <person name="Lo C.-C."/>
            <person name="Minogue T.D."/>
            <person name="Munk C."/>
            <person name="Palacios G.F."/>
            <person name="Redden C.L."/>
            <person name="Rosenzweig C.N."/>
            <person name="Scholz M.B."/>
            <person name="Teshima H."/>
            <person name="Xu Y."/>
        </authorList>
    </citation>
    <scope>NUCLEOTIDE SEQUENCE [LARGE SCALE GENOMIC DNA]</scope>
    <source>
        <strain evidence="1 2">8244</strain>
    </source>
</reference>
<accession>A0A090ZGC3</accession>
<protein>
    <recommendedName>
        <fullName evidence="3">DUF1877 family protein</fullName>
    </recommendedName>
</protein>
<comment type="caution">
    <text evidence="1">The sequence shown here is derived from an EMBL/GenBank/DDBJ whole genome shotgun (WGS) entry which is preliminary data.</text>
</comment>
<dbReference type="GeneID" id="77011623"/>
<dbReference type="HOGENOM" id="CLU_1376986_0_0_9"/>
<gene>
    <name evidence="1" type="ORF">DJ90_872</name>
</gene>
<dbReference type="AlphaFoldDB" id="A0A090ZGC3"/>
<dbReference type="PATRIC" id="fig|44252.3.peg.1328"/>
<organism evidence="1 2">
    <name type="scientific">Paenibacillus macerans</name>
    <name type="common">Bacillus macerans</name>
    <dbReference type="NCBI Taxonomy" id="44252"/>
    <lineage>
        <taxon>Bacteria</taxon>
        <taxon>Bacillati</taxon>
        <taxon>Bacillota</taxon>
        <taxon>Bacilli</taxon>
        <taxon>Bacillales</taxon>
        <taxon>Paenibacillaceae</taxon>
        <taxon>Paenibacillus</taxon>
    </lineage>
</organism>
<evidence type="ECO:0008006" key="3">
    <source>
        <dbReference type="Google" id="ProtNLM"/>
    </source>
</evidence>
<sequence>MEHKAFLFNTKGFEQELCRLIIACGEKNDPEPLREFITNRMGRVRSVYTGELLDHDWEDELEVGNVQELADFSMTCFYDPEEDHGLAYAWDDLLENLKELPASFDHEYVLLGRPVGAGTFQLDPGGMGMGFVQADDVPSLLKGLIECRSTFAEKGMSSDGALNKSGFSELIEAYDELILLYKKAAEHHFGLLFTF</sequence>
<evidence type="ECO:0000313" key="2">
    <source>
        <dbReference type="Proteomes" id="UP000029278"/>
    </source>
</evidence>
<dbReference type="RefSeq" id="WP_051985277.1">
    <property type="nucleotide sequence ID" value="NZ_BGML01000011.1"/>
</dbReference>